<dbReference type="RefSeq" id="XP_056032802.1">
    <property type="nucleotide sequence ID" value="XM_056167486.1"/>
</dbReference>
<dbReference type="CDD" id="cd06121">
    <property type="entry name" value="cupin_YML079wp"/>
    <property type="match status" value="1"/>
</dbReference>
<dbReference type="InterPro" id="IPR039935">
    <property type="entry name" value="YML079W-like"/>
</dbReference>
<sequence>MSASQQHDEESKTLSSIVPTFTPSESSESAAVKSIISSLSLIEHVEGGYFTVTDRTIDLVNGLPEDFDYALRRLSTTIFYYLTPNRPQGSFHRNRSRIIHSLHRGRGRYVLIHPDGRIESFVVGPNIERGEKLQWVVEGGVFKASFLLPDIDGQSGSDGLLISETVVPGFEYADHEFLSHERLVEVLPEAKAKALEWLVKH</sequence>
<dbReference type="InterPro" id="IPR009327">
    <property type="entry name" value="Cupin_DUF985"/>
</dbReference>
<dbReference type="SUPFAM" id="SSF51182">
    <property type="entry name" value="RmlC-like cupins"/>
    <property type="match status" value="1"/>
</dbReference>
<dbReference type="Pfam" id="PF06172">
    <property type="entry name" value="Cupin_5"/>
    <property type="match status" value="1"/>
</dbReference>
<organism evidence="3 4">
    <name type="scientific">Trichoderma breve</name>
    <dbReference type="NCBI Taxonomy" id="2034170"/>
    <lineage>
        <taxon>Eukaryota</taxon>
        <taxon>Fungi</taxon>
        <taxon>Dikarya</taxon>
        <taxon>Ascomycota</taxon>
        <taxon>Pezizomycotina</taxon>
        <taxon>Sordariomycetes</taxon>
        <taxon>Hypocreomycetidae</taxon>
        <taxon>Hypocreales</taxon>
        <taxon>Hypocreaceae</taxon>
        <taxon>Trichoderma</taxon>
    </lineage>
</organism>
<evidence type="ECO:0000256" key="1">
    <source>
        <dbReference type="SAM" id="MobiDB-lite"/>
    </source>
</evidence>
<keyword evidence="4" id="KW-1185">Reference proteome</keyword>
<feature type="domain" description="DUF985" evidence="2">
    <location>
        <begin position="34"/>
        <end position="178"/>
    </location>
</feature>
<gene>
    <name evidence="3" type="ORF">T069G_00276</name>
</gene>
<feature type="region of interest" description="Disordered" evidence="1">
    <location>
        <begin position="1"/>
        <end position="23"/>
    </location>
</feature>
<name>A0A9W9JQB9_9HYPO</name>
<evidence type="ECO:0000313" key="4">
    <source>
        <dbReference type="Proteomes" id="UP001140511"/>
    </source>
</evidence>
<dbReference type="PANTHER" id="PTHR33387">
    <property type="entry name" value="RMLC-LIKE JELLY ROLL FOLD PROTEIN"/>
    <property type="match status" value="1"/>
</dbReference>
<evidence type="ECO:0000259" key="2">
    <source>
        <dbReference type="Pfam" id="PF06172"/>
    </source>
</evidence>
<evidence type="ECO:0000313" key="3">
    <source>
        <dbReference type="EMBL" id="KAJ4863746.1"/>
    </source>
</evidence>
<dbReference type="InterPro" id="IPR014710">
    <property type="entry name" value="RmlC-like_jellyroll"/>
</dbReference>
<dbReference type="GeneID" id="80862174"/>
<dbReference type="AlphaFoldDB" id="A0A9W9JQB9"/>
<dbReference type="Gene3D" id="2.60.120.10">
    <property type="entry name" value="Jelly Rolls"/>
    <property type="match status" value="1"/>
</dbReference>
<comment type="caution">
    <text evidence="3">The sequence shown here is derived from an EMBL/GenBank/DDBJ whole genome shotgun (WGS) entry which is preliminary data.</text>
</comment>
<dbReference type="EMBL" id="JAOPEN010000001">
    <property type="protein sequence ID" value="KAJ4863746.1"/>
    <property type="molecule type" value="Genomic_DNA"/>
</dbReference>
<feature type="compositionally biased region" description="Basic and acidic residues" evidence="1">
    <location>
        <begin position="1"/>
        <end position="12"/>
    </location>
</feature>
<protein>
    <submittedName>
        <fullName evidence="3">Cupin superfamily (DUF985) domain-containing protein</fullName>
    </submittedName>
</protein>
<accession>A0A9W9JQB9</accession>
<dbReference type="PANTHER" id="PTHR33387:SF3">
    <property type="entry name" value="DUF985 DOMAIN-CONTAINING PROTEIN"/>
    <property type="match status" value="1"/>
</dbReference>
<proteinExistence type="predicted"/>
<reference evidence="3" key="1">
    <citation type="submission" date="2022-09" db="EMBL/GenBank/DDBJ databases">
        <title>Chromosome-level assembly of Trichoderma breve T069, a fungus used in development of biopesticide product.</title>
        <authorList>
            <person name="Lin R."/>
            <person name="Liu T."/>
        </authorList>
    </citation>
    <scope>NUCLEOTIDE SEQUENCE</scope>
    <source>
        <strain evidence="3">T069</strain>
    </source>
</reference>
<dbReference type="Proteomes" id="UP001140511">
    <property type="component" value="Unassembled WGS sequence"/>
</dbReference>
<feature type="compositionally biased region" description="Polar residues" evidence="1">
    <location>
        <begin position="13"/>
        <end position="23"/>
    </location>
</feature>
<dbReference type="InterPro" id="IPR011051">
    <property type="entry name" value="RmlC_Cupin_sf"/>
</dbReference>